<reference evidence="2" key="2">
    <citation type="submission" date="2021-04" db="EMBL/GenBank/DDBJ databases">
        <authorList>
            <person name="Gilroy R."/>
        </authorList>
    </citation>
    <scope>NUCLEOTIDE SEQUENCE</scope>
    <source>
        <strain evidence="2">ChiHjej13B12-4958</strain>
    </source>
</reference>
<sequence length="122" mass="13530">MKLHITDMVVSVLVTVGMVLLADRMAPDPDSAVEYTVTALFGSFFGLVFTLIGSFRPHDVAVRYYGVVLLVLLGAAGLLLMDIHLGLIGLTLPYALPLVLPVFLIRCVAWYWTTRRRPRADR</sequence>
<name>A0A9D2QHB7_9CORY</name>
<keyword evidence="1" id="KW-1133">Transmembrane helix</keyword>
<evidence type="ECO:0000256" key="1">
    <source>
        <dbReference type="SAM" id="Phobius"/>
    </source>
</evidence>
<reference evidence="2" key="1">
    <citation type="journal article" date="2021" name="PeerJ">
        <title>Extensive microbial diversity within the chicken gut microbiome revealed by metagenomics and culture.</title>
        <authorList>
            <person name="Gilroy R."/>
            <person name="Ravi A."/>
            <person name="Getino M."/>
            <person name="Pursley I."/>
            <person name="Horton D.L."/>
            <person name="Alikhan N.F."/>
            <person name="Baker D."/>
            <person name="Gharbi K."/>
            <person name="Hall N."/>
            <person name="Watson M."/>
            <person name="Adriaenssens E.M."/>
            <person name="Foster-Nyarko E."/>
            <person name="Jarju S."/>
            <person name="Secka A."/>
            <person name="Antonio M."/>
            <person name="Oren A."/>
            <person name="Chaudhuri R.R."/>
            <person name="La Ragione R."/>
            <person name="Hildebrand F."/>
            <person name="Pallen M.J."/>
        </authorList>
    </citation>
    <scope>NUCLEOTIDE SEQUENCE</scope>
    <source>
        <strain evidence="2">ChiHjej13B12-4958</strain>
    </source>
</reference>
<dbReference type="Proteomes" id="UP000823858">
    <property type="component" value="Unassembled WGS sequence"/>
</dbReference>
<feature type="transmembrane region" description="Helical" evidence="1">
    <location>
        <begin position="64"/>
        <end position="88"/>
    </location>
</feature>
<evidence type="ECO:0000313" key="3">
    <source>
        <dbReference type="Proteomes" id="UP000823858"/>
    </source>
</evidence>
<feature type="transmembrane region" description="Helical" evidence="1">
    <location>
        <begin position="94"/>
        <end position="113"/>
    </location>
</feature>
<feature type="transmembrane region" description="Helical" evidence="1">
    <location>
        <begin position="32"/>
        <end position="52"/>
    </location>
</feature>
<organism evidence="2 3">
    <name type="scientific">Candidatus Corynebacterium faecigallinarum</name>
    <dbReference type="NCBI Taxonomy" id="2838528"/>
    <lineage>
        <taxon>Bacteria</taxon>
        <taxon>Bacillati</taxon>
        <taxon>Actinomycetota</taxon>
        <taxon>Actinomycetes</taxon>
        <taxon>Mycobacteriales</taxon>
        <taxon>Corynebacteriaceae</taxon>
        <taxon>Corynebacterium</taxon>
    </lineage>
</organism>
<dbReference type="EMBL" id="DWVP01000024">
    <property type="protein sequence ID" value="HJC86093.1"/>
    <property type="molecule type" value="Genomic_DNA"/>
</dbReference>
<gene>
    <name evidence="2" type="ORF">H9751_11260</name>
</gene>
<keyword evidence="1" id="KW-0812">Transmembrane</keyword>
<dbReference type="AlphaFoldDB" id="A0A9D2QHB7"/>
<evidence type="ECO:0000313" key="2">
    <source>
        <dbReference type="EMBL" id="HJC86093.1"/>
    </source>
</evidence>
<protein>
    <submittedName>
        <fullName evidence="2">Uncharacterized protein</fullName>
    </submittedName>
</protein>
<keyword evidence="1" id="KW-0472">Membrane</keyword>
<comment type="caution">
    <text evidence="2">The sequence shown here is derived from an EMBL/GenBank/DDBJ whole genome shotgun (WGS) entry which is preliminary data.</text>
</comment>
<proteinExistence type="predicted"/>
<accession>A0A9D2QHB7</accession>